<keyword evidence="2" id="KW-0479">Metal-binding</keyword>
<reference evidence="6 7" key="1">
    <citation type="submission" date="2018-09" db="EMBL/GenBank/DDBJ databases">
        <title>Zymobacter palmae IAM14233 (=T109) whole genome analysis.</title>
        <authorList>
            <person name="Yanase H."/>
        </authorList>
    </citation>
    <scope>NUCLEOTIDE SEQUENCE [LARGE SCALE GENOMIC DNA]</scope>
    <source>
        <strain evidence="6 7">IAM14233</strain>
    </source>
</reference>
<evidence type="ECO:0000256" key="4">
    <source>
        <dbReference type="ARBA" id="ARBA00022833"/>
    </source>
</evidence>
<proteinExistence type="inferred from homology"/>
<dbReference type="EMBL" id="AP018933">
    <property type="protein sequence ID" value="BBG31173.1"/>
    <property type="molecule type" value="Genomic_DNA"/>
</dbReference>
<keyword evidence="4" id="KW-0862">Zinc</keyword>
<dbReference type="PANTHER" id="PTHR42978">
    <property type="entry name" value="QUORUM-QUENCHING LACTONASE YTNP-RELATED-RELATED"/>
    <property type="match status" value="1"/>
</dbReference>
<dbReference type="InterPro" id="IPR001279">
    <property type="entry name" value="Metallo-B-lactamas"/>
</dbReference>
<dbReference type="PANTHER" id="PTHR42978:SF6">
    <property type="entry name" value="QUORUM-QUENCHING LACTONASE YTNP-RELATED"/>
    <property type="match status" value="1"/>
</dbReference>
<dbReference type="InterPro" id="IPR051013">
    <property type="entry name" value="MBL_superfamily_lactonases"/>
</dbReference>
<dbReference type="Pfam" id="PF00753">
    <property type="entry name" value="Lactamase_B"/>
    <property type="match status" value="1"/>
</dbReference>
<evidence type="ECO:0000313" key="7">
    <source>
        <dbReference type="Proteomes" id="UP000267342"/>
    </source>
</evidence>
<dbReference type="Gene3D" id="3.60.15.10">
    <property type="entry name" value="Ribonuclease Z/Hydroxyacylglutathione hydrolase-like"/>
    <property type="match status" value="1"/>
</dbReference>
<dbReference type="OrthoDB" id="9803916at2"/>
<comment type="similarity">
    <text evidence="1">Belongs to the metallo-beta-lactamase superfamily.</text>
</comment>
<dbReference type="KEGG" id="zpl:ZBT109_2443"/>
<dbReference type="SUPFAM" id="SSF56281">
    <property type="entry name" value="Metallo-hydrolase/oxidoreductase"/>
    <property type="match status" value="1"/>
</dbReference>
<protein>
    <submittedName>
        <fullName evidence="6">Zn-dependent hydrolases, including glyoxylases</fullName>
    </submittedName>
</protein>
<accession>A0A348HHS1</accession>
<name>A0A348HHS1_9GAMM</name>
<dbReference type="Proteomes" id="UP000267342">
    <property type="component" value="Chromosome"/>
</dbReference>
<evidence type="ECO:0000256" key="3">
    <source>
        <dbReference type="ARBA" id="ARBA00022801"/>
    </source>
</evidence>
<dbReference type="SMART" id="SM00849">
    <property type="entry name" value="Lactamase_B"/>
    <property type="match status" value="1"/>
</dbReference>
<organism evidence="6 7">
    <name type="scientific">Zymobacter palmae</name>
    <dbReference type="NCBI Taxonomy" id="33074"/>
    <lineage>
        <taxon>Bacteria</taxon>
        <taxon>Pseudomonadati</taxon>
        <taxon>Pseudomonadota</taxon>
        <taxon>Gammaproteobacteria</taxon>
        <taxon>Oceanospirillales</taxon>
        <taxon>Halomonadaceae</taxon>
        <taxon>Zymobacter group</taxon>
        <taxon>Zymobacter</taxon>
    </lineage>
</organism>
<keyword evidence="3 6" id="KW-0378">Hydrolase</keyword>
<dbReference type="InterPro" id="IPR036866">
    <property type="entry name" value="RibonucZ/Hydroxyglut_hydro"/>
</dbReference>
<dbReference type="GO" id="GO:0016787">
    <property type="term" value="F:hydrolase activity"/>
    <property type="evidence" value="ECO:0007669"/>
    <property type="project" value="UniProtKB-KW"/>
</dbReference>
<keyword evidence="7" id="KW-1185">Reference proteome</keyword>
<sequence>MQPLMTFRVGDLTVTRIPEQQMDFADIGTLFPYDDAAVLARDVAHWGDASYDAEHQRLRQSIHSWLVQTPTHTVLIDTGSGNDKNRPGAPMFDHLQTPFLAYLREAGVTPDDVDLVLATHLHADHVGWNTALRDGRWQPTFPRARYVFSQREFDYNAALSANDTARVQQTIDAFGMGQPHHFPRGGVFEDSVLPVVDAGLADPIAMGENVMGFTFHASPGHSADHASISVTSQGQTALFWGDVMHHPVQVLHPEVNSRYCEFLPAATQSRQRMMAYAEAHEALIFTTHFGDSGVGRLRREGEQVMWAFEQGQLR</sequence>
<dbReference type="CDD" id="cd16277">
    <property type="entry name" value="metallo-hydrolase-like_MBL-fold"/>
    <property type="match status" value="1"/>
</dbReference>
<dbReference type="AlphaFoldDB" id="A0A348HHS1"/>
<dbReference type="GO" id="GO:0046872">
    <property type="term" value="F:metal ion binding"/>
    <property type="evidence" value="ECO:0007669"/>
    <property type="project" value="UniProtKB-KW"/>
</dbReference>
<evidence type="ECO:0000313" key="6">
    <source>
        <dbReference type="EMBL" id="BBG31173.1"/>
    </source>
</evidence>
<dbReference type="STRING" id="1123510.GCA_000620025_02145"/>
<feature type="domain" description="Metallo-beta-lactamase" evidence="5">
    <location>
        <begin position="61"/>
        <end position="288"/>
    </location>
</feature>
<evidence type="ECO:0000256" key="1">
    <source>
        <dbReference type="ARBA" id="ARBA00007749"/>
    </source>
</evidence>
<evidence type="ECO:0000259" key="5">
    <source>
        <dbReference type="SMART" id="SM00849"/>
    </source>
</evidence>
<evidence type="ECO:0000256" key="2">
    <source>
        <dbReference type="ARBA" id="ARBA00022723"/>
    </source>
</evidence>
<gene>
    <name evidence="6" type="ORF">ZBT109_2443</name>
</gene>